<feature type="transmembrane region" description="Helical" evidence="9">
    <location>
        <begin position="155"/>
        <end position="173"/>
    </location>
</feature>
<dbReference type="SUPFAM" id="SSF90123">
    <property type="entry name" value="ABC transporter transmembrane region"/>
    <property type="match status" value="1"/>
</dbReference>
<proteinExistence type="inferred from homology"/>
<dbReference type="PROSITE" id="PS50929">
    <property type="entry name" value="ABC_TM1F"/>
    <property type="match status" value="1"/>
</dbReference>
<evidence type="ECO:0000313" key="13">
    <source>
        <dbReference type="Proteomes" id="UP000009399"/>
    </source>
</evidence>
<name>A0AAI8FDS8_MESHY</name>
<keyword evidence="8" id="KW-0175">Coiled coil</keyword>
<dbReference type="Proteomes" id="UP000009399">
    <property type="component" value="Chromosome"/>
</dbReference>
<feature type="transmembrane region" description="Helical" evidence="9">
    <location>
        <begin position="131"/>
        <end position="149"/>
    </location>
</feature>
<dbReference type="InterPro" id="IPR003593">
    <property type="entry name" value="AAA+_ATPase"/>
</dbReference>
<dbReference type="PANTHER" id="PTHR24221:SF654">
    <property type="entry name" value="ATP-BINDING CASSETTE SUB-FAMILY B MEMBER 6"/>
    <property type="match status" value="1"/>
</dbReference>
<feature type="coiled-coil region" evidence="8">
    <location>
        <begin position="303"/>
        <end position="330"/>
    </location>
</feature>
<gene>
    <name evidence="12" type="ORF">MOS_174</name>
</gene>
<dbReference type="PROSITE" id="PS50893">
    <property type="entry name" value="ABC_TRANSPORTER_2"/>
    <property type="match status" value="1"/>
</dbReference>
<keyword evidence="3 9" id="KW-0812">Transmembrane</keyword>
<dbReference type="Gene3D" id="3.40.50.300">
    <property type="entry name" value="P-loop containing nucleotide triphosphate hydrolases"/>
    <property type="match status" value="1"/>
</dbReference>
<dbReference type="AlphaFoldDB" id="A0AAI8FDS8"/>
<dbReference type="Pfam" id="PF00664">
    <property type="entry name" value="ABC_membrane"/>
    <property type="match status" value="1"/>
</dbReference>
<dbReference type="InterPro" id="IPR011527">
    <property type="entry name" value="ABC1_TM_dom"/>
</dbReference>
<feature type="transmembrane region" description="Helical" evidence="9">
    <location>
        <begin position="235"/>
        <end position="263"/>
    </location>
</feature>
<feature type="domain" description="ABC transporter" evidence="10">
    <location>
        <begin position="327"/>
        <end position="538"/>
    </location>
</feature>
<feature type="transmembrane region" description="Helical" evidence="9">
    <location>
        <begin position="269"/>
        <end position="293"/>
    </location>
</feature>
<comment type="subcellular location">
    <subcellularLocation>
        <location evidence="1">Cell membrane</location>
        <topology evidence="1">Multi-pass membrane protein</topology>
    </subcellularLocation>
</comment>
<evidence type="ECO:0000256" key="8">
    <source>
        <dbReference type="SAM" id="Coils"/>
    </source>
</evidence>
<evidence type="ECO:0000313" key="12">
    <source>
        <dbReference type="EMBL" id="AFX74103.1"/>
    </source>
</evidence>
<evidence type="ECO:0000256" key="2">
    <source>
        <dbReference type="ARBA" id="ARBA00005417"/>
    </source>
</evidence>
<evidence type="ECO:0000256" key="7">
    <source>
        <dbReference type="ARBA" id="ARBA00023136"/>
    </source>
</evidence>
<dbReference type="InterPro" id="IPR003439">
    <property type="entry name" value="ABC_transporter-like_ATP-bd"/>
</dbReference>
<dbReference type="Pfam" id="PF00005">
    <property type="entry name" value="ABC_tran"/>
    <property type="match status" value="1"/>
</dbReference>
<dbReference type="GO" id="GO:0016887">
    <property type="term" value="F:ATP hydrolysis activity"/>
    <property type="evidence" value="ECO:0007669"/>
    <property type="project" value="InterPro"/>
</dbReference>
<comment type="similarity">
    <text evidence="2">Belongs to the ABC transporter superfamily.</text>
</comment>
<feature type="transmembrane region" description="Helical" evidence="9">
    <location>
        <begin position="20"/>
        <end position="44"/>
    </location>
</feature>
<keyword evidence="4" id="KW-0547">Nucleotide-binding</keyword>
<organism evidence="12 13">
    <name type="scientific">Mesomycoplasma hyorhinis SK76</name>
    <dbReference type="NCBI Taxonomy" id="1118964"/>
    <lineage>
        <taxon>Bacteria</taxon>
        <taxon>Bacillati</taxon>
        <taxon>Mycoplasmatota</taxon>
        <taxon>Mycoplasmoidales</taxon>
        <taxon>Metamycoplasmataceae</taxon>
        <taxon>Mesomycoplasma</taxon>
    </lineage>
</organism>
<protein>
    <submittedName>
        <fullName evidence="12">ABC transporter ATP-binding protein</fullName>
    </submittedName>
</protein>
<dbReference type="InterPro" id="IPR039421">
    <property type="entry name" value="Type_1_exporter"/>
</dbReference>
<evidence type="ECO:0000256" key="9">
    <source>
        <dbReference type="SAM" id="Phobius"/>
    </source>
</evidence>
<feature type="transmembrane region" description="Helical" evidence="9">
    <location>
        <begin position="56"/>
        <end position="77"/>
    </location>
</feature>
<reference evidence="12 13" key="1">
    <citation type="journal article" date="2013" name="Genome Announc.">
        <title>Complete Genome Sequence of Mycoplasma hyorhinis Strain SK76.</title>
        <authorList>
            <person name="Goodison S."/>
            <person name="Urquidi V."/>
            <person name="Kumar D."/>
            <person name="Reyes L."/>
            <person name="Rosser C.J."/>
        </authorList>
    </citation>
    <scope>NUCLEOTIDE SEQUENCE [LARGE SCALE GENOMIC DNA]</scope>
    <source>
        <strain evidence="12 13">SK76</strain>
    </source>
</reference>
<keyword evidence="5 12" id="KW-0067">ATP-binding</keyword>
<dbReference type="CDD" id="cd03228">
    <property type="entry name" value="ABCC_MRP_Like"/>
    <property type="match status" value="1"/>
</dbReference>
<dbReference type="Gene3D" id="1.20.1560.10">
    <property type="entry name" value="ABC transporter type 1, transmembrane domain"/>
    <property type="match status" value="1"/>
</dbReference>
<evidence type="ECO:0000256" key="3">
    <source>
        <dbReference type="ARBA" id="ARBA00022692"/>
    </source>
</evidence>
<dbReference type="GO" id="GO:0140359">
    <property type="term" value="F:ABC-type transporter activity"/>
    <property type="evidence" value="ECO:0007669"/>
    <property type="project" value="InterPro"/>
</dbReference>
<keyword evidence="6 9" id="KW-1133">Transmembrane helix</keyword>
<evidence type="ECO:0000256" key="6">
    <source>
        <dbReference type="ARBA" id="ARBA00022989"/>
    </source>
</evidence>
<dbReference type="GO" id="GO:0034040">
    <property type="term" value="F:ATPase-coupled lipid transmembrane transporter activity"/>
    <property type="evidence" value="ECO:0007669"/>
    <property type="project" value="TreeGrafter"/>
</dbReference>
<keyword evidence="7 9" id="KW-0472">Membrane</keyword>
<dbReference type="KEGG" id="mhs:MOS_174"/>
<accession>A0AAI8FDS8</accession>
<dbReference type="InterPro" id="IPR027417">
    <property type="entry name" value="P-loop_NTPase"/>
</dbReference>
<evidence type="ECO:0000256" key="1">
    <source>
        <dbReference type="ARBA" id="ARBA00004651"/>
    </source>
</evidence>
<dbReference type="GO" id="GO:0005524">
    <property type="term" value="F:ATP binding"/>
    <property type="evidence" value="ECO:0007669"/>
    <property type="project" value="UniProtKB-KW"/>
</dbReference>
<evidence type="ECO:0000256" key="5">
    <source>
        <dbReference type="ARBA" id="ARBA00022840"/>
    </source>
</evidence>
<evidence type="ECO:0000256" key="4">
    <source>
        <dbReference type="ARBA" id="ARBA00022741"/>
    </source>
</evidence>
<evidence type="ECO:0000259" key="11">
    <source>
        <dbReference type="PROSITE" id="PS50929"/>
    </source>
</evidence>
<evidence type="ECO:0000259" key="10">
    <source>
        <dbReference type="PROSITE" id="PS50893"/>
    </source>
</evidence>
<sequence>MTKIVLKYFLKHKKLFALSLLCFIIMNLINIANTYIISLIFNIIKNKQLEQYKWILIWQVVFFVLTVVFVILNIWLFNKMLMKVKQELRGDIIQNIEKSNVIEFKSRGRGSFVASLKQDFDTIFDGLMNNFYQFVFSIIAIVIVLAILFTQSTRISLITIVMFIPNIIFPFVVKKVINSRTKKIIKFFRIFGEQFLNFLEGFPSIFFLNKKYLLTEVIQDKNDQFRKHITREIRWIILFEILNTFFAGFISICILAVVAYFVYQQKEDYSVFIFIYFFEILLVQQLSQFLAYIKQFVATKDILQRYSLQKDKNEEKRSTLELDFQSLEIKNLNFSFDKKVIFKDFNFKFEKGKKYAISGPSGAGKSTLISILLRQIPLSDEQGTILLNGQNYQEIDFDTFKNTMTFLDSKEFVFNTSIYNNVSFWEQNQEQKVKDALEKASYPVEDIWLELNNWDANLSTGQKQRINIARHFYRNKKLLILDEALANLDKENASKIKQNLFNDKELTLIHISHHLDADDKYDHIIKIGTNNENILEKI</sequence>
<feature type="domain" description="ABC transmembrane type-1" evidence="11">
    <location>
        <begin position="17"/>
        <end position="298"/>
    </location>
</feature>
<dbReference type="PANTHER" id="PTHR24221">
    <property type="entry name" value="ATP-BINDING CASSETTE SUB-FAMILY B"/>
    <property type="match status" value="1"/>
</dbReference>
<dbReference type="SMART" id="SM00382">
    <property type="entry name" value="AAA"/>
    <property type="match status" value="1"/>
</dbReference>
<dbReference type="InterPro" id="IPR036640">
    <property type="entry name" value="ABC1_TM_sf"/>
</dbReference>
<dbReference type="EMBL" id="CP003914">
    <property type="protein sequence ID" value="AFX74103.1"/>
    <property type="molecule type" value="Genomic_DNA"/>
</dbReference>
<dbReference type="SUPFAM" id="SSF52540">
    <property type="entry name" value="P-loop containing nucleoside triphosphate hydrolases"/>
    <property type="match status" value="1"/>
</dbReference>
<dbReference type="GO" id="GO:0005886">
    <property type="term" value="C:plasma membrane"/>
    <property type="evidence" value="ECO:0007669"/>
    <property type="project" value="UniProtKB-SubCell"/>
</dbReference>